<gene>
    <name evidence="2" type="ORF">SAMN05661091_1383</name>
</gene>
<accession>A0A1X7GZI7</accession>
<evidence type="ECO:0000313" key="3">
    <source>
        <dbReference type="Proteomes" id="UP000192940"/>
    </source>
</evidence>
<organism evidence="2 3">
    <name type="scientific">Paenibacillus uliginis N3/975</name>
    <dbReference type="NCBI Taxonomy" id="1313296"/>
    <lineage>
        <taxon>Bacteria</taxon>
        <taxon>Bacillati</taxon>
        <taxon>Bacillota</taxon>
        <taxon>Bacilli</taxon>
        <taxon>Bacillales</taxon>
        <taxon>Paenibacillaceae</taxon>
        <taxon>Paenibacillus</taxon>
    </lineage>
</organism>
<dbReference type="InterPro" id="IPR036086">
    <property type="entry name" value="ParB/Sulfiredoxin_sf"/>
</dbReference>
<dbReference type="AlphaFoldDB" id="A0A1X7GZI7"/>
<feature type="domain" description="ParB-like N-terminal" evidence="1">
    <location>
        <begin position="12"/>
        <end position="83"/>
    </location>
</feature>
<dbReference type="Pfam" id="PF02195">
    <property type="entry name" value="ParB_N"/>
    <property type="match status" value="1"/>
</dbReference>
<evidence type="ECO:0000313" key="2">
    <source>
        <dbReference type="EMBL" id="SMF77025.1"/>
    </source>
</evidence>
<dbReference type="EMBL" id="LT840184">
    <property type="protein sequence ID" value="SMF77025.1"/>
    <property type="molecule type" value="Genomic_DNA"/>
</dbReference>
<dbReference type="STRING" id="1313296.SAMN05661091_1383"/>
<dbReference type="Proteomes" id="UP000192940">
    <property type="component" value="Chromosome I"/>
</dbReference>
<keyword evidence="3" id="KW-1185">Reference proteome</keyword>
<name>A0A1X7GZI7_9BACL</name>
<dbReference type="InterPro" id="IPR037953">
    <property type="entry name" value="SbnI-like_N"/>
</dbReference>
<sequence length="252" mass="29501">MIDLRTSLKLLPVDNIKMHESFQPTRLEKTMSAILNEKVLINPIVTTRINESDYMIIDGVHRYLSLKELGFKTVACQIVNEVDAKLNMWSHLVKAGKSLKAITDKNLIKVENEINNKRFVFKITDSKQKTLYFYLDNDKNIMNFVDAMHYVVARYDCTCFTRVSQMNKSEIDEEDVLVEFCDFNLKEINSLIFNEVHLPTGVTHFSINNRLLNLKIPLKFMESNISESDWQGFIQSTQEKLRYYPESIYFCE</sequence>
<reference evidence="2 3" key="1">
    <citation type="submission" date="2017-04" db="EMBL/GenBank/DDBJ databases">
        <authorList>
            <person name="Afonso C.L."/>
            <person name="Miller P.J."/>
            <person name="Scott M.A."/>
            <person name="Spackman E."/>
            <person name="Goraichik I."/>
            <person name="Dimitrov K.M."/>
            <person name="Suarez D.L."/>
            <person name="Swayne D.E."/>
        </authorList>
    </citation>
    <scope>NUCLEOTIDE SEQUENCE [LARGE SCALE GENOMIC DNA]</scope>
    <source>
        <strain evidence="2 3">N3/975</strain>
    </source>
</reference>
<dbReference type="Gene3D" id="3.90.1530.10">
    <property type="entry name" value="Conserved hypothetical protein from pyrococcus furiosus pfu- 392566-001, ParB domain"/>
    <property type="match status" value="1"/>
</dbReference>
<dbReference type="InterPro" id="IPR003115">
    <property type="entry name" value="ParB_N"/>
</dbReference>
<protein>
    <submittedName>
        <fullName evidence="2">Predicted transcriptional regulators</fullName>
    </submittedName>
</protein>
<dbReference type="SUPFAM" id="SSF110849">
    <property type="entry name" value="ParB/Sulfiredoxin"/>
    <property type="match status" value="1"/>
</dbReference>
<dbReference type="InterPro" id="IPR016999">
    <property type="entry name" value="SbnI-like"/>
</dbReference>
<proteinExistence type="predicted"/>
<evidence type="ECO:0000259" key="1">
    <source>
        <dbReference type="Pfam" id="PF02195"/>
    </source>
</evidence>
<dbReference type="PIRSF" id="PIRSF032543">
    <property type="entry name" value="UCP032543_ParB-like"/>
    <property type="match status" value="1"/>
</dbReference>
<dbReference type="RefSeq" id="WP_208918328.1">
    <property type="nucleotide sequence ID" value="NZ_LT840184.1"/>
</dbReference>
<dbReference type="CDD" id="cd16388">
    <property type="entry name" value="SbnI_like_N"/>
    <property type="match status" value="1"/>
</dbReference>